<dbReference type="EC" id="2.7.11.1" evidence="1"/>
<dbReference type="InterPro" id="IPR000719">
    <property type="entry name" value="Prot_kinase_dom"/>
</dbReference>
<dbReference type="InterPro" id="IPR005543">
    <property type="entry name" value="PASTA_dom"/>
</dbReference>
<protein>
    <recommendedName>
        <fullName evidence="1">non-specific serine/threonine protein kinase</fullName>
        <ecNumber evidence="1">2.7.11.1</ecNumber>
    </recommendedName>
</protein>
<dbReference type="KEGG" id="ptrh:RsTaC01_0815"/>
<dbReference type="PROSITE" id="PS51178">
    <property type="entry name" value="PASTA"/>
    <property type="match status" value="3"/>
</dbReference>
<evidence type="ECO:0000313" key="14">
    <source>
        <dbReference type="EMBL" id="BED92907.1"/>
    </source>
</evidence>
<keyword evidence="11" id="KW-0812">Transmembrane</keyword>
<dbReference type="Gene3D" id="3.30.10.20">
    <property type="match status" value="3"/>
</dbReference>
<feature type="domain" description="PASTA" evidence="13">
    <location>
        <begin position="344"/>
        <end position="411"/>
    </location>
</feature>
<keyword evidence="11" id="KW-1133">Transmembrane helix</keyword>
<evidence type="ECO:0000256" key="3">
    <source>
        <dbReference type="ARBA" id="ARBA00022679"/>
    </source>
</evidence>
<keyword evidence="11" id="KW-0472">Membrane</keyword>
<dbReference type="Proteomes" id="UP001335720">
    <property type="component" value="Chromosome"/>
</dbReference>
<dbReference type="EMBL" id="AP027925">
    <property type="protein sequence ID" value="BED92907.1"/>
    <property type="molecule type" value="Genomic_DNA"/>
</dbReference>
<sequence length="723" mass="80680">MDKYTGKRLDARYEIHELIGVGGMALVYRAYDTLEEKIVAIKILKDEYLNNKEFIIRFKNESKAIAVLSHEHIVKVYDVNLGDVLQYIVMEYINGITLKEYISQNKTIKWEEAVYFVEQILKALSHAHGKGVIHRDIKTQNIMLLPDGNIKVTDFGIARFFKTETQTITNKAIGSVHYIAPEQARGDITDEKADIYSVGVILYELITGKLPFEADNAVSVAIMQMQIQPESPKKINDIIPEGLESITLHAMQKDAINRYNSADEMLSDILSLKQNPDVKFNYINYTDANSTKYITDLNSGVKKNKLIDKDNVKSKVLVIIGGIAVAVFIFAMIFLGISVFRYFNNNSLKDIEVPDFIGMRYSDLQNSDNYKFNFKVETVYDPSKEGGVVIDQEPTAFSKKLKENSTVILKINSPGVLVTIPSVKSLTKEVAEAKLNNSGIKYEVLAITDDDTPEGIVKSTDPIEGTKITADTTVRVYVSKGPAEQKISVPDVINRDFKTAKSEILSKNLRIYDSVAYEDSDKPKDTVLYTNPLPGVPVSAGSTVKLTLSSGRKKERSFEIKVDLPLLVDYEIPIAVYADGVLEISRKIIPAYNNGEFLISNIKGKTGIKKINVHLNNKQYRIYEIDFDKTSNNVSLISKYEFVPKEITNNGNKNNSSNNSTNTDSNTFSTGSNNNSTANTDNRSSSNNNNTPTPKTFTVPDFPQTKIEKKVIIPSGSSSGDET</sequence>
<feature type="domain" description="PASTA" evidence="13">
    <location>
        <begin position="483"/>
        <end position="550"/>
    </location>
</feature>
<comment type="catalytic activity">
    <reaction evidence="8">
        <text>L-seryl-[protein] + ATP = O-phospho-L-seryl-[protein] + ADP + H(+)</text>
        <dbReference type="Rhea" id="RHEA:17989"/>
        <dbReference type="Rhea" id="RHEA-COMP:9863"/>
        <dbReference type="Rhea" id="RHEA-COMP:11604"/>
        <dbReference type="ChEBI" id="CHEBI:15378"/>
        <dbReference type="ChEBI" id="CHEBI:29999"/>
        <dbReference type="ChEBI" id="CHEBI:30616"/>
        <dbReference type="ChEBI" id="CHEBI:83421"/>
        <dbReference type="ChEBI" id="CHEBI:456216"/>
        <dbReference type="EC" id="2.7.11.1"/>
    </reaction>
</comment>
<feature type="region of interest" description="Disordered" evidence="10">
    <location>
        <begin position="647"/>
        <end position="723"/>
    </location>
</feature>
<feature type="binding site" evidence="9">
    <location>
        <position position="42"/>
    </location>
    <ligand>
        <name>ATP</name>
        <dbReference type="ChEBI" id="CHEBI:30616"/>
    </ligand>
</feature>
<dbReference type="CDD" id="cd06577">
    <property type="entry name" value="PASTA_pknB"/>
    <property type="match status" value="3"/>
</dbReference>
<dbReference type="GO" id="GO:0005524">
    <property type="term" value="F:ATP binding"/>
    <property type="evidence" value="ECO:0007669"/>
    <property type="project" value="UniProtKB-UniRule"/>
</dbReference>
<dbReference type="PROSITE" id="PS00107">
    <property type="entry name" value="PROTEIN_KINASE_ATP"/>
    <property type="match status" value="1"/>
</dbReference>
<feature type="transmembrane region" description="Helical" evidence="11">
    <location>
        <begin position="316"/>
        <end position="343"/>
    </location>
</feature>
<dbReference type="PROSITE" id="PS00108">
    <property type="entry name" value="PROTEIN_KINASE_ST"/>
    <property type="match status" value="1"/>
</dbReference>
<evidence type="ECO:0000259" key="13">
    <source>
        <dbReference type="PROSITE" id="PS51178"/>
    </source>
</evidence>
<dbReference type="AlphaFoldDB" id="A0AA48KZI1"/>
<evidence type="ECO:0000256" key="9">
    <source>
        <dbReference type="PROSITE-ProRule" id="PRU10141"/>
    </source>
</evidence>
<keyword evidence="5 14" id="KW-0418">Kinase</keyword>
<accession>A0AA48KZI1</accession>
<dbReference type="Gene3D" id="3.30.200.20">
    <property type="entry name" value="Phosphorylase Kinase, domain 1"/>
    <property type="match status" value="1"/>
</dbReference>
<evidence type="ECO:0000259" key="12">
    <source>
        <dbReference type="PROSITE" id="PS50011"/>
    </source>
</evidence>
<dbReference type="FunFam" id="1.10.510.10:FF:000021">
    <property type="entry name" value="Serine/threonine protein kinase"/>
    <property type="match status" value="1"/>
</dbReference>
<evidence type="ECO:0000256" key="5">
    <source>
        <dbReference type="ARBA" id="ARBA00022777"/>
    </source>
</evidence>
<feature type="domain" description="Protein kinase" evidence="12">
    <location>
        <begin position="13"/>
        <end position="270"/>
    </location>
</feature>
<name>A0AA48KZI1_9FIRM</name>
<evidence type="ECO:0000256" key="8">
    <source>
        <dbReference type="ARBA" id="ARBA00048679"/>
    </source>
</evidence>
<evidence type="ECO:0000256" key="2">
    <source>
        <dbReference type="ARBA" id="ARBA00022527"/>
    </source>
</evidence>
<dbReference type="PANTHER" id="PTHR43289">
    <property type="entry name" value="MITOGEN-ACTIVATED PROTEIN KINASE KINASE KINASE 20-RELATED"/>
    <property type="match status" value="1"/>
</dbReference>
<dbReference type="NCBIfam" id="NF033483">
    <property type="entry name" value="PknB_PASTA_kin"/>
    <property type="match status" value="1"/>
</dbReference>
<dbReference type="SMART" id="SM00740">
    <property type="entry name" value="PASTA"/>
    <property type="match status" value="3"/>
</dbReference>
<dbReference type="PROSITE" id="PS50011">
    <property type="entry name" value="PROTEIN_KINASE_DOM"/>
    <property type="match status" value="1"/>
</dbReference>
<organism evidence="14">
    <name type="scientific">Candidatus Paraimprobicoccus trichonymphae</name>
    <dbReference type="NCBI Taxonomy" id="3033793"/>
    <lineage>
        <taxon>Bacteria</taxon>
        <taxon>Bacillati</taxon>
        <taxon>Bacillota</taxon>
        <taxon>Clostridia</taxon>
        <taxon>Candidatus Paraimprobicoccus</taxon>
    </lineage>
</organism>
<evidence type="ECO:0000256" key="1">
    <source>
        <dbReference type="ARBA" id="ARBA00012513"/>
    </source>
</evidence>
<dbReference type="SMART" id="SM00220">
    <property type="entry name" value="S_TKc"/>
    <property type="match status" value="1"/>
</dbReference>
<comment type="catalytic activity">
    <reaction evidence="7">
        <text>L-threonyl-[protein] + ATP = O-phospho-L-threonyl-[protein] + ADP + H(+)</text>
        <dbReference type="Rhea" id="RHEA:46608"/>
        <dbReference type="Rhea" id="RHEA-COMP:11060"/>
        <dbReference type="Rhea" id="RHEA-COMP:11605"/>
        <dbReference type="ChEBI" id="CHEBI:15378"/>
        <dbReference type="ChEBI" id="CHEBI:30013"/>
        <dbReference type="ChEBI" id="CHEBI:30616"/>
        <dbReference type="ChEBI" id="CHEBI:61977"/>
        <dbReference type="ChEBI" id="CHEBI:456216"/>
        <dbReference type="EC" id="2.7.11.1"/>
    </reaction>
</comment>
<dbReference type="InterPro" id="IPR017441">
    <property type="entry name" value="Protein_kinase_ATP_BS"/>
</dbReference>
<feature type="domain" description="PASTA" evidence="13">
    <location>
        <begin position="412"/>
        <end position="480"/>
    </location>
</feature>
<reference evidence="14" key="1">
    <citation type="journal article" date="2023" name="ISME J.">
        <title>Emergence of putative energy parasites within Clostridia revealed by genome analysis of a novel endosymbiotic clade.</title>
        <authorList>
            <person name="Takahashi K."/>
            <person name="Kuwahara H."/>
            <person name="Horikawa Y."/>
            <person name="Izawa K."/>
            <person name="Kato D."/>
            <person name="Inagaki T."/>
            <person name="Yuki M."/>
            <person name="Ohkuma M."/>
            <person name="Hongoh Y."/>
        </authorList>
    </citation>
    <scope>NUCLEOTIDE SEQUENCE</scope>
    <source>
        <strain evidence="14">RsTa-C01</strain>
    </source>
</reference>
<keyword evidence="3" id="KW-0808">Transferase</keyword>
<dbReference type="Pfam" id="PF00069">
    <property type="entry name" value="Pkinase"/>
    <property type="match status" value="1"/>
</dbReference>
<dbReference type="InterPro" id="IPR011009">
    <property type="entry name" value="Kinase-like_dom_sf"/>
</dbReference>
<evidence type="ECO:0000256" key="10">
    <source>
        <dbReference type="SAM" id="MobiDB-lite"/>
    </source>
</evidence>
<evidence type="ECO:0000256" key="6">
    <source>
        <dbReference type="ARBA" id="ARBA00022840"/>
    </source>
</evidence>
<dbReference type="CDD" id="cd14014">
    <property type="entry name" value="STKc_PknB_like"/>
    <property type="match status" value="1"/>
</dbReference>
<evidence type="ECO:0000256" key="7">
    <source>
        <dbReference type="ARBA" id="ARBA00047899"/>
    </source>
</evidence>
<gene>
    <name evidence="14" type="ORF">RsTaC01_0815</name>
</gene>
<dbReference type="SUPFAM" id="SSF56112">
    <property type="entry name" value="Protein kinase-like (PK-like)"/>
    <property type="match status" value="1"/>
</dbReference>
<dbReference type="InterPro" id="IPR008271">
    <property type="entry name" value="Ser/Thr_kinase_AS"/>
</dbReference>
<keyword evidence="6 9" id="KW-0067">ATP-binding</keyword>
<keyword evidence="4 9" id="KW-0547">Nucleotide-binding</keyword>
<evidence type="ECO:0000256" key="4">
    <source>
        <dbReference type="ARBA" id="ARBA00022741"/>
    </source>
</evidence>
<dbReference type="GO" id="GO:0004674">
    <property type="term" value="F:protein serine/threonine kinase activity"/>
    <property type="evidence" value="ECO:0007669"/>
    <property type="project" value="UniProtKB-KW"/>
</dbReference>
<keyword evidence="2" id="KW-0723">Serine/threonine-protein kinase</keyword>
<dbReference type="Gene3D" id="1.10.510.10">
    <property type="entry name" value="Transferase(Phosphotransferase) domain 1"/>
    <property type="match status" value="1"/>
</dbReference>
<feature type="compositionally biased region" description="Low complexity" evidence="10">
    <location>
        <begin position="648"/>
        <end position="698"/>
    </location>
</feature>
<dbReference type="Pfam" id="PF03793">
    <property type="entry name" value="PASTA"/>
    <property type="match status" value="3"/>
</dbReference>
<proteinExistence type="predicted"/>
<evidence type="ECO:0000256" key="11">
    <source>
        <dbReference type="SAM" id="Phobius"/>
    </source>
</evidence>
<dbReference type="PANTHER" id="PTHR43289:SF34">
    <property type="entry name" value="SERINE_THREONINE-PROTEIN KINASE YBDM-RELATED"/>
    <property type="match status" value="1"/>
</dbReference>